<comment type="caution">
    <text evidence="1">The sequence shown here is derived from an EMBL/GenBank/DDBJ whole genome shotgun (WGS) entry which is preliminary data.</text>
</comment>
<protein>
    <recommendedName>
        <fullName evidence="3">S-adenosyl-l-methionine hydroxide adenosyltransferase</fullName>
    </recommendedName>
</protein>
<dbReference type="Gene3D" id="2.40.30.90">
    <property type="entry name" value="Bacterial fluorinating enzyme like"/>
    <property type="match status" value="1"/>
</dbReference>
<dbReference type="OrthoDB" id="4204852at2"/>
<dbReference type="Gene3D" id="3.40.50.10790">
    <property type="entry name" value="S-adenosyl-l-methionine hydroxide adenosyltransferase, N-terminal"/>
    <property type="match status" value="1"/>
</dbReference>
<evidence type="ECO:0000313" key="1">
    <source>
        <dbReference type="EMBL" id="RDD87928.1"/>
    </source>
</evidence>
<dbReference type="SUPFAM" id="SSF102522">
    <property type="entry name" value="Bacterial fluorinating enzyme, N-terminal domain"/>
    <property type="match status" value="1"/>
</dbReference>
<sequence length="269" mass="28780">MRRVIIVSDCTDVAFLELCLAIEKSAFAISPGADIRIGPLVPAQRFSEINAAFLVRLVAELAAPGTLILCVANSLRHRTERLVGRTARGDLVFVGANTGALGWLTRDLGVRECFEIEDPGFVPFGGKAVHAPVVGAVAAGKPLASAGAPFPPDAVRRTPVAEGDIVHIDNFGNAKFPFRADGLCHGDRLRVEVGGRRLEAVYGTRMMDEEDGTWVVYPGSSLGLHELGQVRARGLLDLPCGAGHRLRVRRAAPRPVHAGDQSERERRGG</sequence>
<accession>A0A369V7E8</accession>
<gene>
    <name evidence="1" type="ORF">DVZ84_17825</name>
</gene>
<name>A0A369V7E8_9ACTN</name>
<reference evidence="1 2" key="1">
    <citation type="submission" date="2018-07" db="EMBL/GenBank/DDBJ databases">
        <title>Genome guided investigation of antibiotics producing actinomycetales strain isolated from a Macau mangrove ecosystem.</title>
        <authorList>
            <person name="Hu D."/>
        </authorList>
    </citation>
    <scope>NUCLEOTIDE SEQUENCE [LARGE SCALE GENOMIC DNA]</scope>
    <source>
        <strain evidence="1 2">2297</strain>
    </source>
</reference>
<evidence type="ECO:0000313" key="2">
    <source>
        <dbReference type="Proteomes" id="UP000253742"/>
    </source>
</evidence>
<dbReference type="EMBL" id="QQBH01000010">
    <property type="protein sequence ID" value="RDD87928.1"/>
    <property type="molecule type" value="Genomic_DNA"/>
</dbReference>
<dbReference type="InterPro" id="IPR023227">
    <property type="entry name" value="SAM_OH_AdoTrfase_C_sf"/>
</dbReference>
<organism evidence="1 2">
    <name type="scientific">Streptomyces parvulus</name>
    <dbReference type="NCBI Taxonomy" id="146923"/>
    <lineage>
        <taxon>Bacteria</taxon>
        <taxon>Bacillati</taxon>
        <taxon>Actinomycetota</taxon>
        <taxon>Actinomycetes</taxon>
        <taxon>Kitasatosporales</taxon>
        <taxon>Streptomycetaceae</taxon>
        <taxon>Streptomyces</taxon>
    </lineage>
</organism>
<dbReference type="InterPro" id="IPR023228">
    <property type="entry name" value="SAM_OH_AdoTrfase_N_sf"/>
</dbReference>
<dbReference type="AlphaFoldDB" id="A0A369V7E8"/>
<proteinExistence type="predicted"/>
<evidence type="ECO:0008006" key="3">
    <source>
        <dbReference type="Google" id="ProtNLM"/>
    </source>
</evidence>
<dbReference type="Proteomes" id="UP000253742">
    <property type="component" value="Unassembled WGS sequence"/>
</dbReference>